<dbReference type="InterPro" id="IPR011004">
    <property type="entry name" value="Trimer_LpxA-like_sf"/>
</dbReference>
<evidence type="ECO:0000313" key="2">
    <source>
        <dbReference type="Proteomes" id="UP001179647"/>
    </source>
</evidence>
<proteinExistence type="predicted"/>
<dbReference type="InterPro" id="IPR001451">
    <property type="entry name" value="Hexapep"/>
</dbReference>
<name>A0AAF0CT37_9ENTE</name>
<dbReference type="RefSeq" id="WP_275468189.1">
    <property type="nucleotide sequence ID" value="NZ_CP110232.1"/>
</dbReference>
<dbReference type="Pfam" id="PF00132">
    <property type="entry name" value="Hexapep"/>
    <property type="match status" value="1"/>
</dbReference>
<dbReference type="Gene3D" id="2.160.10.10">
    <property type="entry name" value="Hexapeptide repeat proteins"/>
    <property type="match status" value="1"/>
</dbReference>
<dbReference type="AlphaFoldDB" id="A0AAF0CT37"/>
<gene>
    <name evidence="1" type="ORF">OL234_05210</name>
</gene>
<organism evidence="1 2">
    <name type="scientific">Vagococcus intermedius</name>
    <dbReference type="NCBI Taxonomy" id="2991418"/>
    <lineage>
        <taxon>Bacteria</taxon>
        <taxon>Bacillati</taxon>
        <taxon>Bacillota</taxon>
        <taxon>Bacilli</taxon>
        <taxon>Lactobacillales</taxon>
        <taxon>Enterococcaceae</taxon>
        <taxon>Vagococcus</taxon>
    </lineage>
</organism>
<protein>
    <submittedName>
        <fullName evidence="1">Serine acetyltransferase</fullName>
    </submittedName>
</protein>
<accession>A0AAF0CT37</accession>
<dbReference type="Proteomes" id="UP001179647">
    <property type="component" value="Chromosome"/>
</dbReference>
<dbReference type="KEGG" id="vie:OL234_05210"/>
<keyword evidence="2" id="KW-1185">Reference proteome</keyword>
<dbReference type="SUPFAM" id="SSF51161">
    <property type="entry name" value="Trimeric LpxA-like enzymes"/>
    <property type="match status" value="1"/>
</dbReference>
<evidence type="ECO:0000313" key="1">
    <source>
        <dbReference type="EMBL" id="WEG72386.1"/>
    </source>
</evidence>
<dbReference type="EMBL" id="CP110232">
    <property type="protein sequence ID" value="WEG72386.1"/>
    <property type="molecule type" value="Genomic_DNA"/>
</dbReference>
<reference evidence="1" key="1">
    <citation type="submission" date="2022-10" db="EMBL/GenBank/DDBJ databases">
        <title>Vagococcus sp. isolated from poultry meat.</title>
        <authorList>
            <person name="Johansson P."/>
            <person name="Bjorkroth J."/>
        </authorList>
    </citation>
    <scope>NUCLEOTIDE SEQUENCE</scope>
    <source>
        <strain evidence="1">STAA11</strain>
    </source>
</reference>
<sequence length="180" mass="20343">MENKTFEELLELFCYSDSKEEVKKAANLLEWRYNFELYCSEMDKTVRFAHHGRGCTIVAAKLCKGVVIYQNVTLGSNMRYNKRLSIWENIGNPILADNVIVSDGAKILGPIIIGENTVIGAGAIITKDVPANSVAYGVNQFKPKNPDYDLVFNNNMVSRKLNIEANETLVERFNKSKKHH</sequence>
<dbReference type="PANTHER" id="PTHR42811">
    <property type="entry name" value="SERINE ACETYLTRANSFERASE"/>
    <property type="match status" value="1"/>
</dbReference>